<organism evidence="1 2">
    <name type="scientific">Penicillium coprophilum</name>
    <dbReference type="NCBI Taxonomy" id="36646"/>
    <lineage>
        <taxon>Eukaryota</taxon>
        <taxon>Fungi</taxon>
        <taxon>Dikarya</taxon>
        <taxon>Ascomycota</taxon>
        <taxon>Pezizomycotina</taxon>
        <taxon>Eurotiomycetes</taxon>
        <taxon>Eurotiomycetidae</taxon>
        <taxon>Eurotiales</taxon>
        <taxon>Aspergillaceae</taxon>
        <taxon>Penicillium</taxon>
    </lineage>
</organism>
<proteinExistence type="predicted"/>
<gene>
    <name evidence="1" type="ORF">PENCOP_c011G05804</name>
</gene>
<comment type="caution">
    <text evidence="1">The sequence shown here is derived from an EMBL/GenBank/DDBJ whole genome shotgun (WGS) entry which is preliminary data.</text>
</comment>
<evidence type="ECO:0000313" key="1">
    <source>
        <dbReference type="EMBL" id="OQE36740.1"/>
    </source>
</evidence>
<dbReference type="EMBL" id="MDDG01000011">
    <property type="protein sequence ID" value="OQE36740.1"/>
    <property type="molecule type" value="Genomic_DNA"/>
</dbReference>
<dbReference type="STRING" id="36646.A0A1V6UE77"/>
<dbReference type="AlphaFoldDB" id="A0A1V6UE77"/>
<dbReference type="Proteomes" id="UP000191500">
    <property type="component" value="Unassembled WGS sequence"/>
</dbReference>
<keyword evidence="2" id="KW-1185">Reference proteome</keyword>
<sequence>MELSDPASTQTDDLPPFQEITITNVNRLSEISDLQSWTAQIQLLLANVNLLALISPHFPYPIPAHPNYDSWLKWSQLVSKWLTHNVKEEFSTFLRSIRPHLKLADETYQMIIDLLSPDEENIETNEFIKLWSMRRRQFESIGTYVNTWRAQVNICEQLELGISGYAATKLMLHELREEMPDVCRFINNQIGRYDSTSGSMGYEEFNNIVNDILDILYQGNPPSI</sequence>
<name>A0A1V6UE77_9EURO</name>
<accession>A0A1V6UE77</accession>
<protein>
    <submittedName>
        <fullName evidence="1">Uncharacterized protein</fullName>
    </submittedName>
</protein>
<evidence type="ECO:0000313" key="2">
    <source>
        <dbReference type="Proteomes" id="UP000191500"/>
    </source>
</evidence>
<reference evidence="2" key="1">
    <citation type="journal article" date="2017" name="Nat. Microbiol.">
        <title>Global analysis of biosynthetic gene clusters reveals vast potential of secondary metabolite production in Penicillium species.</title>
        <authorList>
            <person name="Nielsen J.C."/>
            <person name="Grijseels S."/>
            <person name="Prigent S."/>
            <person name="Ji B."/>
            <person name="Dainat J."/>
            <person name="Nielsen K.F."/>
            <person name="Frisvad J.C."/>
            <person name="Workman M."/>
            <person name="Nielsen J."/>
        </authorList>
    </citation>
    <scope>NUCLEOTIDE SEQUENCE [LARGE SCALE GENOMIC DNA]</scope>
    <source>
        <strain evidence="2">IBT 31321</strain>
    </source>
</reference>